<dbReference type="EMBL" id="PXWF02000182">
    <property type="protein sequence ID" value="PWF48531.1"/>
    <property type="molecule type" value="Genomic_DNA"/>
</dbReference>
<comment type="caution">
    <text evidence="5">The sequence shown here is derived from an EMBL/GenBank/DDBJ whole genome shotgun (WGS) entry which is preliminary data.</text>
</comment>
<keyword evidence="1 2" id="KW-0597">Phosphoprotein</keyword>
<dbReference type="PANTHER" id="PTHR44591:SF23">
    <property type="entry name" value="CHEY SUBFAMILY"/>
    <property type="match status" value="1"/>
</dbReference>
<evidence type="ECO:0000256" key="1">
    <source>
        <dbReference type="ARBA" id="ARBA00022553"/>
    </source>
</evidence>
<feature type="region of interest" description="Disordered" evidence="3">
    <location>
        <begin position="1"/>
        <end position="35"/>
    </location>
</feature>
<dbReference type="PROSITE" id="PS50110">
    <property type="entry name" value="RESPONSE_REGULATORY"/>
    <property type="match status" value="1"/>
</dbReference>
<organism evidence="5 6">
    <name type="scientific">Massilia glaciei</name>
    <dbReference type="NCBI Taxonomy" id="1524097"/>
    <lineage>
        <taxon>Bacteria</taxon>
        <taxon>Pseudomonadati</taxon>
        <taxon>Pseudomonadota</taxon>
        <taxon>Betaproteobacteria</taxon>
        <taxon>Burkholderiales</taxon>
        <taxon>Oxalobacteraceae</taxon>
        <taxon>Telluria group</taxon>
        <taxon>Massilia</taxon>
    </lineage>
</organism>
<evidence type="ECO:0000313" key="5">
    <source>
        <dbReference type="EMBL" id="PWF48531.1"/>
    </source>
</evidence>
<dbReference type="RefSeq" id="WP_106757494.1">
    <property type="nucleotide sequence ID" value="NZ_PXWF02000182.1"/>
</dbReference>
<dbReference type="AlphaFoldDB" id="A0A2U2HLY6"/>
<protein>
    <submittedName>
        <fullName evidence="5">Response regulator</fullName>
    </submittedName>
</protein>
<sequence length="167" mass="17966">MRGAKHRAPREQGNKMTTDLNQRQHGTRPPAAPPPVRKYLVLSVEDDPSDSALISELVSRRADLTLLSATHGGAAVKLARAHRPALNLMDINLPGLSGIDALGFLRDDPNTAGIPVIGLSSDRFDCAVDMCLSGFFGYLSKPFKLDDFECMVDAALVQSARGPTRAN</sequence>
<dbReference type="SUPFAM" id="SSF52172">
    <property type="entry name" value="CheY-like"/>
    <property type="match status" value="1"/>
</dbReference>
<keyword evidence="6" id="KW-1185">Reference proteome</keyword>
<feature type="modified residue" description="4-aspartylphosphate" evidence="2">
    <location>
        <position position="90"/>
    </location>
</feature>
<evidence type="ECO:0000259" key="4">
    <source>
        <dbReference type="PROSITE" id="PS50110"/>
    </source>
</evidence>
<gene>
    <name evidence="5" type="ORF">C7C56_011235</name>
</gene>
<dbReference type="InterPro" id="IPR050595">
    <property type="entry name" value="Bact_response_regulator"/>
</dbReference>
<dbReference type="GO" id="GO:0000160">
    <property type="term" value="P:phosphorelay signal transduction system"/>
    <property type="evidence" value="ECO:0007669"/>
    <property type="project" value="InterPro"/>
</dbReference>
<evidence type="ECO:0000256" key="2">
    <source>
        <dbReference type="PROSITE-ProRule" id="PRU00169"/>
    </source>
</evidence>
<dbReference type="OrthoDB" id="9179585at2"/>
<feature type="compositionally biased region" description="Polar residues" evidence="3">
    <location>
        <begin position="14"/>
        <end position="24"/>
    </location>
</feature>
<feature type="domain" description="Response regulatory" evidence="4">
    <location>
        <begin position="40"/>
        <end position="156"/>
    </location>
</feature>
<name>A0A2U2HLY6_9BURK</name>
<reference evidence="5 6" key="1">
    <citation type="submission" date="2018-04" db="EMBL/GenBank/DDBJ databases">
        <title>Massilia violaceinigra sp. nov., a novel purple-pigmented bacterium isolated from Tianshan glacier, Xinjiang, China.</title>
        <authorList>
            <person name="Wang H."/>
        </authorList>
    </citation>
    <scope>NUCLEOTIDE SEQUENCE [LARGE SCALE GENOMIC DNA]</scope>
    <source>
        <strain evidence="5 6">B448-2</strain>
    </source>
</reference>
<proteinExistence type="predicted"/>
<evidence type="ECO:0000313" key="6">
    <source>
        <dbReference type="Proteomes" id="UP000241421"/>
    </source>
</evidence>
<evidence type="ECO:0000256" key="3">
    <source>
        <dbReference type="SAM" id="MobiDB-lite"/>
    </source>
</evidence>
<dbReference type="Gene3D" id="3.40.50.2300">
    <property type="match status" value="1"/>
</dbReference>
<dbReference type="PANTHER" id="PTHR44591">
    <property type="entry name" value="STRESS RESPONSE REGULATOR PROTEIN 1"/>
    <property type="match status" value="1"/>
</dbReference>
<dbReference type="SMART" id="SM00448">
    <property type="entry name" value="REC"/>
    <property type="match status" value="1"/>
</dbReference>
<accession>A0A2U2HLY6</accession>
<dbReference type="Proteomes" id="UP000241421">
    <property type="component" value="Unassembled WGS sequence"/>
</dbReference>
<dbReference type="Pfam" id="PF00072">
    <property type="entry name" value="Response_reg"/>
    <property type="match status" value="1"/>
</dbReference>
<dbReference type="InterPro" id="IPR001789">
    <property type="entry name" value="Sig_transdc_resp-reg_receiver"/>
</dbReference>
<dbReference type="InterPro" id="IPR011006">
    <property type="entry name" value="CheY-like_superfamily"/>
</dbReference>